<name>A0ABR2VYH9_9FUNG</name>
<organism evidence="2 3">
    <name type="scientific">Basidiobolus ranarum</name>
    <dbReference type="NCBI Taxonomy" id="34480"/>
    <lineage>
        <taxon>Eukaryota</taxon>
        <taxon>Fungi</taxon>
        <taxon>Fungi incertae sedis</taxon>
        <taxon>Zoopagomycota</taxon>
        <taxon>Entomophthoromycotina</taxon>
        <taxon>Basidiobolomycetes</taxon>
        <taxon>Basidiobolales</taxon>
        <taxon>Basidiobolaceae</taxon>
        <taxon>Basidiobolus</taxon>
    </lineage>
</organism>
<protein>
    <recommendedName>
        <fullName evidence="1">SET domain-containing protein</fullName>
    </recommendedName>
</protein>
<dbReference type="SMART" id="SM00317">
    <property type="entry name" value="SET"/>
    <property type="match status" value="1"/>
</dbReference>
<sequence>MPDFQEAFNITPVNHMIVDQEIEQWVDGATPFDFMENDDEIEEVVENIEVFSEYVEIIREDRDDERLYIRWINDIIKWGLFTSELIPEGTIVGLYTGLLTNKTLDGAYAWQYSYLDSVVVDKDFYQVDLTIDSLEIGNYLRFANHNTKLQNAETMYSVHDNLWHVFYVAQRDIQPNEEIFVSYGDQYWSDGRTLIE</sequence>
<dbReference type="Proteomes" id="UP001479436">
    <property type="component" value="Unassembled WGS sequence"/>
</dbReference>
<evidence type="ECO:0000313" key="2">
    <source>
        <dbReference type="EMBL" id="KAK9710312.1"/>
    </source>
</evidence>
<proteinExistence type="predicted"/>
<gene>
    <name evidence="2" type="ORF">K7432_008501</name>
</gene>
<dbReference type="InterPro" id="IPR046341">
    <property type="entry name" value="SET_dom_sf"/>
</dbReference>
<dbReference type="SUPFAM" id="SSF82199">
    <property type="entry name" value="SET domain"/>
    <property type="match status" value="1"/>
</dbReference>
<dbReference type="PROSITE" id="PS50280">
    <property type="entry name" value="SET"/>
    <property type="match status" value="1"/>
</dbReference>
<dbReference type="InterPro" id="IPR001214">
    <property type="entry name" value="SET_dom"/>
</dbReference>
<dbReference type="Gene3D" id="2.170.270.10">
    <property type="entry name" value="SET domain"/>
    <property type="match status" value="1"/>
</dbReference>
<evidence type="ECO:0000259" key="1">
    <source>
        <dbReference type="PROSITE" id="PS50280"/>
    </source>
</evidence>
<dbReference type="Pfam" id="PF00856">
    <property type="entry name" value="SET"/>
    <property type="match status" value="1"/>
</dbReference>
<comment type="caution">
    <text evidence="2">The sequence shown here is derived from an EMBL/GenBank/DDBJ whole genome shotgun (WGS) entry which is preliminary data.</text>
</comment>
<accession>A0ABR2VYH9</accession>
<evidence type="ECO:0000313" key="3">
    <source>
        <dbReference type="Proteomes" id="UP001479436"/>
    </source>
</evidence>
<keyword evidence="3" id="KW-1185">Reference proteome</keyword>
<dbReference type="EMBL" id="JASJQH010007350">
    <property type="protein sequence ID" value="KAK9710312.1"/>
    <property type="molecule type" value="Genomic_DNA"/>
</dbReference>
<reference evidence="2 3" key="1">
    <citation type="submission" date="2023-04" db="EMBL/GenBank/DDBJ databases">
        <title>Genome of Basidiobolus ranarum AG-B5.</title>
        <authorList>
            <person name="Stajich J.E."/>
            <person name="Carter-House D."/>
            <person name="Gryganskyi A."/>
        </authorList>
    </citation>
    <scope>NUCLEOTIDE SEQUENCE [LARGE SCALE GENOMIC DNA]</scope>
    <source>
        <strain evidence="2 3">AG-B5</strain>
    </source>
</reference>
<feature type="domain" description="SET" evidence="1">
    <location>
        <begin position="65"/>
        <end position="184"/>
    </location>
</feature>